<dbReference type="InterPro" id="IPR051615">
    <property type="entry name" value="Transcr_Regulatory_Elem"/>
</dbReference>
<dbReference type="EMBL" id="JAGFBS010000002">
    <property type="protein sequence ID" value="KAG6380952.1"/>
    <property type="molecule type" value="Genomic_DNA"/>
</dbReference>
<dbReference type="GO" id="GO:0008270">
    <property type="term" value="F:zinc ion binding"/>
    <property type="evidence" value="ECO:0007669"/>
    <property type="project" value="InterPro"/>
</dbReference>
<dbReference type="OrthoDB" id="2123952at2759"/>
<keyword evidence="3" id="KW-0805">Transcription regulation</keyword>
<feature type="region of interest" description="Disordered" evidence="7">
    <location>
        <begin position="539"/>
        <end position="611"/>
    </location>
</feature>
<evidence type="ECO:0000256" key="6">
    <source>
        <dbReference type="ARBA" id="ARBA00023242"/>
    </source>
</evidence>
<organism evidence="9 10">
    <name type="scientific">Boletus reticuloceps</name>
    <dbReference type="NCBI Taxonomy" id="495285"/>
    <lineage>
        <taxon>Eukaryota</taxon>
        <taxon>Fungi</taxon>
        <taxon>Dikarya</taxon>
        <taxon>Basidiomycota</taxon>
        <taxon>Agaricomycotina</taxon>
        <taxon>Agaricomycetes</taxon>
        <taxon>Agaricomycetidae</taxon>
        <taxon>Boletales</taxon>
        <taxon>Boletineae</taxon>
        <taxon>Boletaceae</taxon>
        <taxon>Boletoideae</taxon>
        <taxon>Boletus</taxon>
    </lineage>
</organism>
<keyword evidence="5" id="KW-0804">Transcription</keyword>
<gene>
    <name evidence="9" type="ORF">JVT61DRAFT_5345</name>
</gene>
<evidence type="ECO:0000256" key="4">
    <source>
        <dbReference type="ARBA" id="ARBA00023125"/>
    </source>
</evidence>
<dbReference type="InterPro" id="IPR036864">
    <property type="entry name" value="Zn2-C6_fun-type_DNA-bd_sf"/>
</dbReference>
<dbReference type="PANTHER" id="PTHR31313:SF78">
    <property type="entry name" value="TRANSCRIPTION FACTOR DOMAIN-CONTAINING PROTEIN"/>
    <property type="match status" value="1"/>
</dbReference>
<keyword evidence="2" id="KW-0862">Zinc</keyword>
<dbReference type="Gene3D" id="3.30.70.100">
    <property type="match status" value="2"/>
</dbReference>
<dbReference type="Pfam" id="PF04082">
    <property type="entry name" value="Fungal_trans"/>
    <property type="match status" value="1"/>
</dbReference>
<dbReference type="GO" id="GO:0006351">
    <property type="term" value="P:DNA-templated transcription"/>
    <property type="evidence" value="ECO:0007669"/>
    <property type="project" value="InterPro"/>
</dbReference>
<comment type="caution">
    <text evidence="9">The sequence shown here is derived from an EMBL/GenBank/DDBJ whole genome shotgun (WGS) entry which is preliminary data.</text>
</comment>
<evidence type="ECO:0000259" key="8">
    <source>
        <dbReference type="SMART" id="SM00906"/>
    </source>
</evidence>
<evidence type="ECO:0000256" key="2">
    <source>
        <dbReference type="ARBA" id="ARBA00022833"/>
    </source>
</evidence>
<dbReference type="InterPro" id="IPR007219">
    <property type="entry name" value="XnlR_reg_dom"/>
</dbReference>
<keyword evidence="1" id="KW-0479">Metal-binding</keyword>
<evidence type="ECO:0000256" key="7">
    <source>
        <dbReference type="SAM" id="MobiDB-lite"/>
    </source>
</evidence>
<accession>A0A8I2Z0A7</accession>
<dbReference type="CDD" id="cd12148">
    <property type="entry name" value="fungal_TF_MHR"/>
    <property type="match status" value="1"/>
</dbReference>
<dbReference type="Gene3D" id="4.10.240.10">
    <property type="entry name" value="Zn(2)-C6 fungal-type DNA-binding domain"/>
    <property type="match status" value="1"/>
</dbReference>
<feature type="region of interest" description="Disordered" evidence="7">
    <location>
        <begin position="703"/>
        <end position="732"/>
    </location>
</feature>
<evidence type="ECO:0000256" key="5">
    <source>
        <dbReference type="ARBA" id="ARBA00023163"/>
    </source>
</evidence>
<dbReference type="InterPro" id="IPR011008">
    <property type="entry name" value="Dimeric_a/b-barrel"/>
</dbReference>
<proteinExistence type="predicted"/>
<sequence>MINRQRALSFVSLLDDDSLGMTKEQVKMADNYFTVLSNEIPEIWFDQGIELGGGQPFTVGHEGNERNQLHIGNACRYLDEIVARPSAVTALSDTQTGSLGFVKRDGHVSNPEHLHVNRAAALGTPYLLESNIKLLPDDNIPNCLAAIDLLGNEERRAGQIGQDAILHYQQHALSYAVDGNASTAFRSPYDAKQGDYILIDTLSVFEFNNAVVELVFLVATNNEDILRRSKYECSSDGKCWLLSPYYSVSRPTTVVAESTHDQDDDLLEYSVRMAGNHARFFKVTAGEDVSLPWVIYEVWSLLHGSPDARRASEIELQQHSRLVARGKYVHGFEVHQVKPDLIDEYKAAAEKYYGRIKDDPRLHVKLTGSWETLVGNQDTFVHILEYENYAGYDKTVELIRNSEFLQALLPYVTSRSTQLAQEFAFFPTAPPHAQGGIFELRSYQLKPGTLLEWENTWRRGIDARRKFVAPIGAWFSQVGRLHQVHHMWQYPSLEARKETREKAWQIDGWAETVSKTAQLAKFMDSFILLPLPYSPLNHCPTDNAPNNQSRLSPMSTARWNESERSEEESNQDSFSSRKRSSRACDHCRKTKSKCEPSNTPGTCKGCALGGNGPSYKRGPPKGYIQAIEQRWHQVESLLGSLLACPDRRVQSLLADIRQDELAGEILNRVETGPFGPSGRLSQPASATKEDIFACIFRSNQSSRDAARSRRQSRISREIVSSSRDNALSSMPTAEWQDRLAARLSRDTLADPHTSTRQSPSRASTEAPLPQRRRLDESSPGADPSHPNWNEMYIMEASSDSAETDEPQCATAFGQLSLDENQEVRYHGKASGLHLLIRNDRVDSRLDGGVWRLPMARFWPSAKVDMPALPPEADIPVTFPPFEMQDRLLGLYFSYAHPIFPVIHKARFLREYNDCGNLSPPGSKGDSPSPARESPQTISKLLLLSIFSVAARYLDERASESADKIWDDRCEYLTQAKSVLARVSHSCRASTCQALLLLGHREFGIGMALWSHLSCMLTRSSGSMEQGWLYIGAAISALDLGLNRAADNWQFNGRKMFSDEENQERKQIWWGCCIADKYGSTYMGRPTCIGENDFDTLLPDAEEYEDDSHLSHQPNVMSHQSLSIVFVMRCFRAASSLSVIIGLIVSSVYPVKSSKHSSRRAVLNDLEARLDQWYLELPNDLRYDPASKRNTPPAPVLYIHIKYWSAVLLLHRAFVADFVSSESILQNPPSGSNTTSLKAFDLCQSAATYISTIVTTYHDCYNIKRASPFFSPYILSAGLYRSYYMLIFILKVTIRPSNMQAYIGLQQLLTALTNMQTTWPSAARAWDLLHGVKVQVDSNLTPMLQGPDRQKRGADDAFGREKSSDFLKERRLEILVQENG</sequence>
<evidence type="ECO:0000256" key="1">
    <source>
        <dbReference type="ARBA" id="ARBA00022723"/>
    </source>
</evidence>
<feature type="compositionally biased region" description="Polar residues" evidence="7">
    <location>
        <begin position="752"/>
        <end position="763"/>
    </location>
</feature>
<dbReference type="Gene3D" id="2.60.120.260">
    <property type="entry name" value="Galactose-binding domain-like"/>
    <property type="match status" value="1"/>
</dbReference>
<name>A0A8I2Z0A7_9AGAM</name>
<feature type="compositionally biased region" description="Polar residues" evidence="7">
    <location>
        <begin position="543"/>
        <end position="559"/>
    </location>
</feature>
<keyword evidence="6" id="KW-0539">Nucleus</keyword>
<feature type="region of interest" description="Disordered" evidence="7">
    <location>
        <begin position="749"/>
        <end position="788"/>
    </location>
</feature>
<keyword evidence="4" id="KW-0238">DNA-binding</keyword>
<dbReference type="SMART" id="SM00906">
    <property type="entry name" value="Fungal_trans"/>
    <property type="match status" value="1"/>
</dbReference>
<evidence type="ECO:0000256" key="3">
    <source>
        <dbReference type="ARBA" id="ARBA00023015"/>
    </source>
</evidence>
<keyword evidence="10" id="KW-1185">Reference proteome</keyword>
<protein>
    <submittedName>
        <fullName evidence="9">Putative fungal-specific transcription factor</fullName>
    </submittedName>
</protein>
<evidence type="ECO:0000313" key="9">
    <source>
        <dbReference type="EMBL" id="KAG6380952.1"/>
    </source>
</evidence>
<dbReference type="SUPFAM" id="SSF54909">
    <property type="entry name" value="Dimeric alpha+beta barrel"/>
    <property type="match status" value="2"/>
</dbReference>
<dbReference type="PANTHER" id="PTHR31313">
    <property type="entry name" value="TY1 ENHANCER ACTIVATOR"/>
    <property type="match status" value="1"/>
</dbReference>
<reference evidence="9" key="1">
    <citation type="submission" date="2021-03" db="EMBL/GenBank/DDBJ databases">
        <title>Evolutionary innovations through gain and loss of genes in the ectomycorrhizal Boletales.</title>
        <authorList>
            <person name="Wu G."/>
            <person name="Miyauchi S."/>
            <person name="Morin E."/>
            <person name="Yang Z.-L."/>
            <person name="Xu J."/>
            <person name="Martin F.M."/>
        </authorList>
    </citation>
    <scope>NUCLEOTIDE SEQUENCE</scope>
    <source>
        <strain evidence="9">BR01</strain>
    </source>
</reference>
<dbReference type="GO" id="GO:0000981">
    <property type="term" value="F:DNA-binding transcription factor activity, RNA polymerase II-specific"/>
    <property type="evidence" value="ECO:0007669"/>
    <property type="project" value="InterPro"/>
</dbReference>
<dbReference type="FunFam" id="3.30.70.100:FF:000004">
    <property type="entry name" value="NIPSNAP family protein"/>
    <property type="match status" value="1"/>
</dbReference>
<dbReference type="Pfam" id="PF07978">
    <property type="entry name" value="NIPSNAP"/>
    <property type="match status" value="1"/>
</dbReference>
<dbReference type="InterPro" id="IPR012577">
    <property type="entry name" value="NIPSNAP"/>
</dbReference>
<evidence type="ECO:0000313" key="10">
    <source>
        <dbReference type="Proteomes" id="UP000683000"/>
    </source>
</evidence>
<dbReference type="Proteomes" id="UP000683000">
    <property type="component" value="Unassembled WGS sequence"/>
</dbReference>
<dbReference type="SUPFAM" id="SSF57701">
    <property type="entry name" value="Zn2/Cys6 DNA-binding domain"/>
    <property type="match status" value="1"/>
</dbReference>
<dbReference type="GO" id="GO:0003677">
    <property type="term" value="F:DNA binding"/>
    <property type="evidence" value="ECO:0007669"/>
    <property type="project" value="UniProtKB-KW"/>
</dbReference>
<feature type="domain" description="Xylanolytic transcriptional activator regulatory" evidence="8">
    <location>
        <begin position="1026"/>
        <end position="1104"/>
    </location>
</feature>